<name>A0A9P7W2C9_9AGAR</name>
<sequence length="174" mass="19082">MGGCAKGTNGLSSLSPTAMGQPMAYLRMRYWWVHRERRRDGGSCRPSTQGSRTSSQTWRDLWVCPRVEAPLDSSNALRHRPSSAPGDMLSKPRTLRGHHGMGHVRACTADTLVVGGFTRWDLCSGVHVAASGPLRYRPSPLPDQRDRTGRDHCGKGCSRITSPNADSDVRPSMP</sequence>
<dbReference type="EMBL" id="MU250527">
    <property type="protein sequence ID" value="KAG7450086.1"/>
    <property type="molecule type" value="Genomic_DNA"/>
</dbReference>
<feature type="region of interest" description="Disordered" evidence="1">
    <location>
        <begin position="75"/>
        <end position="97"/>
    </location>
</feature>
<evidence type="ECO:0000313" key="3">
    <source>
        <dbReference type="Proteomes" id="UP000812287"/>
    </source>
</evidence>
<evidence type="ECO:0000313" key="2">
    <source>
        <dbReference type="EMBL" id="KAG7450086.1"/>
    </source>
</evidence>
<dbReference type="GeneID" id="66103943"/>
<organism evidence="2 3">
    <name type="scientific">Guyanagaster necrorhizus</name>
    <dbReference type="NCBI Taxonomy" id="856835"/>
    <lineage>
        <taxon>Eukaryota</taxon>
        <taxon>Fungi</taxon>
        <taxon>Dikarya</taxon>
        <taxon>Basidiomycota</taxon>
        <taxon>Agaricomycotina</taxon>
        <taxon>Agaricomycetes</taxon>
        <taxon>Agaricomycetidae</taxon>
        <taxon>Agaricales</taxon>
        <taxon>Marasmiineae</taxon>
        <taxon>Physalacriaceae</taxon>
        <taxon>Guyanagaster</taxon>
    </lineage>
</organism>
<keyword evidence="3" id="KW-1185">Reference proteome</keyword>
<feature type="region of interest" description="Disordered" evidence="1">
    <location>
        <begin position="133"/>
        <end position="174"/>
    </location>
</feature>
<comment type="caution">
    <text evidence="2">The sequence shown here is derived from an EMBL/GenBank/DDBJ whole genome shotgun (WGS) entry which is preliminary data.</text>
</comment>
<dbReference type="RefSeq" id="XP_043043586.1">
    <property type="nucleotide sequence ID" value="XM_043181647.1"/>
</dbReference>
<accession>A0A9P7W2C9</accession>
<proteinExistence type="predicted"/>
<evidence type="ECO:0000256" key="1">
    <source>
        <dbReference type="SAM" id="MobiDB-lite"/>
    </source>
</evidence>
<feature type="compositionally biased region" description="Basic and acidic residues" evidence="1">
    <location>
        <begin position="143"/>
        <end position="154"/>
    </location>
</feature>
<protein>
    <submittedName>
        <fullName evidence="2">Uncharacterized protein</fullName>
    </submittedName>
</protein>
<dbReference type="AlphaFoldDB" id="A0A9P7W2C9"/>
<gene>
    <name evidence="2" type="ORF">BT62DRAFT_623062</name>
</gene>
<dbReference type="Proteomes" id="UP000812287">
    <property type="component" value="Unassembled WGS sequence"/>
</dbReference>
<reference evidence="2" key="1">
    <citation type="submission" date="2020-11" db="EMBL/GenBank/DDBJ databases">
        <title>Adaptations for nitrogen fixation in a non-lichenized fungal sporocarp promotes dispersal by wood-feeding termites.</title>
        <authorList>
            <consortium name="DOE Joint Genome Institute"/>
            <person name="Koch R.A."/>
            <person name="Yoon G."/>
            <person name="Arayal U."/>
            <person name="Lail K."/>
            <person name="Amirebrahimi M."/>
            <person name="Labutti K."/>
            <person name="Lipzen A."/>
            <person name="Riley R."/>
            <person name="Barry K."/>
            <person name="Henrissat B."/>
            <person name="Grigoriev I.V."/>
            <person name="Herr J.R."/>
            <person name="Aime M.C."/>
        </authorList>
    </citation>
    <scope>NUCLEOTIDE SEQUENCE</scope>
    <source>
        <strain evidence="2">MCA 3950</strain>
    </source>
</reference>